<evidence type="ECO:0000313" key="3">
    <source>
        <dbReference type="Proteomes" id="UP001500975"/>
    </source>
</evidence>
<organism evidence="2 3">
    <name type="scientific">Variovorax defluvii</name>
    <dbReference type="NCBI Taxonomy" id="913761"/>
    <lineage>
        <taxon>Bacteria</taxon>
        <taxon>Pseudomonadati</taxon>
        <taxon>Pseudomonadota</taxon>
        <taxon>Betaproteobacteria</taxon>
        <taxon>Burkholderiales</taxon>
        <taxon>Comamonadaceae</taxon>
        <taxon>Variovorax</taxon>
    </lineage>
</organism>
<keyword evidence="3" id="KW-1185">Reference proteome</keyword>
<dbReference type="InterPro" id="IPR034756">
    <property type="entry name" value="T2SSM_b"/>
</dbReference>
<keyword evidence="1" id="KW-1133">Transmembrane helix</keyword>
<comment type="caution">
    <text evidence="2">The sequence shown here is derived from an EMBL/GenBank/DDBJ whole genome shotgun (WGS) entry which is preliminary data.</text>
</comment>
<evidence type="ECO:0000256" key="1">
    <source>
        <dbReference type="SAM" id="Phobius"/>
    </source>
</evidence>
<proteinExistence type="predicted"/>
<sequence length="193" mass="21102">MAAGLGRVRWVLRRAWACADGPAFATCAALALWAGLALIVNLPLRHEIDALRSQWGSGAAAAVPRAVPPRWSERVDAFLAFLPPAELREQQMQTLHGLAGECGVLLSRVEYAHGALPELPVRRLSLQMSIVAGYAPYRKFLHSLLAGMPNLAIERIAMETSPEQPDRLVVRLDASLYYRQTGQPGRSGDASRR</sequence>
<dbReference type="RefSeq" id="WP_345539285.1">
    <property type="nucleotide sequence ID" value="NZ_BAABGJ010000056.1"/>
</dbReference>
<protein>
    <recommendedName>
        <fullName evidence="4">Pilus assembly protein PilO</fullName>
    </recommendedName>
</protein>
<keyword evidence="1" id="KW-0472">Membrane</keyword>
<keyword evidence="1" id="KW-0812">Transmembrane</keyword>
<reference evidence="3" key="1">
    <citation type="journal article" date="2019" name="Int. J. Syst. Evol. Microbiol.">
        <title>The Global Catalogue of Microorganisms (GCM) 10K type strain sequencing project: providing services to taxonomists for standard genome sequencing and annotation.</title>
        <authorList>
            <consortium name="The Broad Institute Genomics Platform"/>
            <consortium name="The Broad Institute Genome Sequencing Center for Infectious Disease"/>
            <person name="Wu L."/>
            <person name="Ma J."/>
        </authorList>
    </citation>
    <scope>NUCLEOTIDE SEQUENCE [LARGE SCALE GENOMIC DNA]</scope>
    <source>
        <strain evidence="3">JCM 17804</strain>
    </source>
</reference>
<evidence type="ECO:0000313" key="2">
    <source>
        <dbReference type="EMBL" id="GAA4347979.1"/>
    </source>
</evidence>
<feature type="transmembrane region" description="Helical" evidence="1">
    <location>
        <begin position="23"/>
        <end position="44"/>
    </location>
</feature>
<dbReference type="Pfam" id="PF10741">
    <property type="entry name" value="T2SSM_b"/>
    <property type="match status" value="1"/>
</dbReference>
<gene>
    <name evidence="2" type="ORF">GCM10023165_33330</name>
</gene>
<dbReference type="EMBL" id="BAABGJ010000056">
    <property type="protein sequence ID" value="GAA4347979.1"/>
    <property type="molecule type" value="Genomic_DNA"/>
</dbReference>
<dbReference type="Proteomes" id="UP001500975">
    <property type="component" value="Unassembled WGS sequence"/>
</dbReference>
<accession>A0ABP8HZ31</accession>
<name>A0ABP8HZ31_9BURK</name>
<evidence type="ECO:0008006" key="4">
    <source>
        <dbReference type="Google" id="ProtNLM"/>
    </source>
</evidence>